<evidence type="ECO:0000313" key="7">
    <source>
        <dbReference type="Proteomes" id="UP000471705"/>
    </source>
</evidence>
<dbReference type="PANTHER" id="PTHR47506:SF6">
    <property type="entry name" value="HTH-TYPE TRANSCRIPTIONAL REPRESSOR NEMR"/>
    <property type="match status" value="1"/>
</dbReference>
<dbReference type="PROSITE" id="PS50977">
    <property type="entry name" value="HTH_TETR_2"/>
    <property type="match status" value="1"/>
</dbReference>
<accession>A0A7K3VKQ0</accession>
<feature type="DNA-binding region" description="H-T-H motif" evidence="4">
    <location>
        <begin position="11"/>
        <end position="30"/>
    </location>
</feature>
<dbReference type="AlphaFoldDB" id="A0A7K3VKQ0"/>
<dbReference type="GO" id="GO:0003677">
    <property type="term" value="F:DNA binding"/>
    <property type="evidence" value="ECO:0007669"/>
    <property type="project" value="UniProtKB-UniRule"/>
</dbReference>
<sequence>MFHADGYAATGVQGIAESVGVPKGSFYNHFASKEIFGAEVLDAYFDRNEDKLRSMLCNAAIAPLARLEAYFDDRIEAFRAAGFARGCLLGNISAEVADHSALMREHLVRHFASWSDFFESCIAQAQEGGMIENHLPAGLLARFILNSWEGALLRMRAEKSDEPLTDFKATIFNLLLR</sequence>
<evidence type="ECO:0000259" key="5">
    <source>
        <dbReference type="PROSITE" id="PS50977"/>
    </source>
</evidence>
<name>A0A7K3VKQ0_RHILE</name>
<keyword evidence="3" id="KW-0804">Transcription</keyword>
<gene>
    <name evidence="6" type="ORF">GR257_20045</name>
</gene>
<evidence type="ECO:0000256" key="2">
    <source>
        <dbReference type="ARBA" id="ARBA00023125"/>
    </source>
</evidence>
<evidence type="ECO:0000313" key="6">
    <source>
        <dbReference type="EMBL" id="NEK17138.1"/>
    </source>
</evidence>
<protein>
    <submittedName>
        <fullName evidence="6">TetR family transcriptional regulator</fullName>
    </submittedName>
</protein>
<dbReference type="Proteomes" id="UP000471705">
    <property type="component" value="Unassembled WGS sequence"/>
</dbReference>
<dbReference type="InterPro" id="IPR009057">
    <property type="entry name" value="Homeodomain-like_sf"/>
</dbReference>
<dbReference type="EMBL" id="WUFV01000012">
    <property type="protein sequence ID" value="NEK17138.1"/>
    <property type="molecule type" value="Genomic_DNA"/>
</dbReference>
<evidence type="ECO:0000256" key="1">
    <source>
        <dbReference type="ARBA" id="ARBA00023015"/>
    </source>
</evidence>
<feature type="domain" description="HTH tetR-type" evidence="5">
    <location>
        <begin position="1"/>
        <end position="48"/>
    </location>
</feature>
<organism evidence="6 7">
    <name type="scientific">Rhizobium leguminosarum</name>
    <dbReference type="NCBI Taxonomy" id="384"/>
    <lineage>
        <taxon>Bacteria</taxon>
        <taxon>Pseudomonadati</taxon>
        <taxon>Pseudomonadota</taxon>
        <taxon>Alphaproteobacteria</taxon>
        <taxon>Hyphomicrobiales</taxon>
        <taxon>Rhizobiaceae</taxon>
        <taxon>Rhizobium/Agrobacterium group</taxon>
        <taxon>Rhizobium</taxon>
    </lineage>
</organism>
<dbReference type="Gene3D" id="1.10.357.10">
    <property type="entry name" value="Tetracycline Repressor, domain 2"/>
    <property type="match status" value="1"/>
</dbReference>
<evidence type="ECO:0000256" key="3">
    <source>
        <dbReference type="ARBA" id="ARBA00023163"/>
    </source>
</evidence>
<dbReference type="InterPro" id="IPR011075">
    <property type="entry name" value="TetR_C"/>
</dbReference>
<keyword evidence="2 4" id="KW-0238">DNA-binding</keyword>
<dbReference type="InterPro" id="IPR036271">
    <property type="entry name" value="Tet_transcr_reg_TetR-rel_C_sf"/>
</dbReference>
<reference evidence="6 7" key="1">
    <citation type="submission" date="2019-12" db="EMBL/GenBank/DDBJ databases">
        <title>Rhizobium genotypes associated with high levels of biological nitrogen fixation by grain legumes in a temperate-maritime cropping system.</title>
        <authorList>
            <person name="Maluk M."/>
            <person name="Francesc Ferrando Molina F."/>
            <person name="Lopez Del Egido L."/>
            <person name="Lafos M."/>
            <person name="Langarica-Fuentes A."/>
            <person name="Gebre Yohannes G."/>
            <person name="Young M.W."/>
            <person name="Martin P."/>
            <person name="Gantlett R."/>
            <person name="Kenicer G."/>
            <person name="Hawes C."/>
            <person name="Begg G.S."/>
            <person name="Quilliam R.S."/>
            <person name="Squire G.R."/>
            <person name="Poole P.S."/>
            <person name="Young P.W."/>
            <person name="Iannetta P.M."/>
            <person name="James E.K."/>
        </authorList>
    </citation>
    <scope>NUCLEOTIDE SEQUENCE [LARGE SCALE GENOMIC DNA]</scope>
    <source>
        <strain evidence="6 7">JHI54</strain>
    </source>
</reference>
<dbReference type="PANTHER" id="PTHR47506">
    <property type="entry name" value="TRANSCRIPTIONAL REGULATORY PROTEIN"/>
    <property type="match status" value="1"/>
</dbReference>
<dbReference type="SUPFAM" id="SSF46689">
    <property type="entry name" value="Homeodomain-like"/>
    <property type="match status" value="1"/>
</dbReference>
<evidence type="ECO:0000256" key="4">
    <source>
        <dbReference type="PROSITE-ProRule" id="PRU00335"/>
    </source>
</evidence>
<keyword evidence="1" id="KW-0805">Transcription regulation</keyword>
<proteinExistence type="predicted"/>
<comment type="caution">
    <text evidence="6">The sequence shown here is derived from an EMBL/GenBank/DDBJ whole genome shotgun (WGS) entry which is preliminary data.</text>
</comment>
<dbReference type="Pfam" id="PF16925">
    <property type="entry name" value="TetR_C_13"/>
    <property type="match status" value="1"/>
</dbReference>
<dbReference type="InterPro" id="IPR001647">
    <property type="entry name" value="HTH_TetR"/>
</dbReference>
<dbReference type="SUPFAM" id="SSF48498">
    <property type="entry name" value="Tetracyclin repressor-like, C-terminal domain"/>
    <property type="match status" value="1"/>
</dbReference>
<dbReference type="Pfam" id="PF00440">
    <property type="entry name" value="TetR_N"/>
    <property type="match status" value="1"/>
</dbReference>